<evidence type="ECO:0000256" key="2">
    <source>
        <dbReference type="ARBA" id="ARBA00023015"/>
    </source>
</evidence>
<feature type="domain" description="HTH myb-type" evidence="6">
    <location>
        <begin position="60"/>
        <end position="120"/>
    </location>
</feature>
<feature type="compositionally biased region" description="Basic residues" evidence="5">
    <location>
        <begin position="34"/>
        <end position="43"/>
    </location>
</feature>
<dbReference type="Proteomes" id="UP001372338">
    <property type="component" value="Unassembled WGS sequence"/>
</dbReference>
<dbReference type="InterPro" id="IPR006447">
    <property type="entry name" value="Myb_dom_plants"/>
</dbReference>
<evidence type="ECO:0000313" key="8">
    <source>
        <dbReference type="Proteomes" id="UP001372338"/>
    </source>
</evidence>
<dbReference type="EMBL" id="JAYWIO010000008">
    <property type="protein sequence ID" value="KAK7245872.1"/>
    <property type="molecule type" value="Genomic_DNA"/>
</dbReference>
<reference evidence="7 8" key="1">
    <citation type="submission" date="2024-01" db="EMBL/GenBank/DDBJ databases">
        <title>The genomes of 5 underutilized Papilionoideae crops provide insights into root nodulation and disease resistanc.</title>
        <authorList>
            <person name="Yuan L."/>
        </authorList>
    </citation>
    <scope>NUCLEOTIDE SEQUENCE [LARGE SCALE GENOMIC DNA]</scope>
    <source>
        <strain evidence="7">ZHUSHIDOU_FW_LH</strain>
        <tissue evidence="7">Leaf</tissue>
    </source>
</reference>
<dbReference type="InterPro" id="IPR046955">
    <property type="entry name" value="PHR1-like"/>
</dbReference>
<feature type="region of interest" description="Disordered" evidence="5">
    <location>
        <begin position="174"/>
        <end position="193"/>
    </location>
</feature>
<accession>A0AAN9E9Y5</accession>
<comment type="subcellular location">
    <subcellularLocation>
        <location evidence="1">Nucleus</location>
    </subcellularLocation>
</comment>
<dbReference type="Gene3D" id="1.10.10.60">
    <property type="entry name" value="Homeodomain-like"/>
    <property type="match status" value="1"/>
</dbReference>
<dbReference type="PROSITE" id="PS51294">
    <property type="entry name" value="HTH_MYB"/>
    <property type="match status" value="1"/>
</dbReference>
<sequence length="279" mass="31126">MNAEALNAMASASFGMSSVVDTNSPKPSETEKVKPRRGRPLGTHKKLTEVTASMLRAYNRTKLARVRWTPDLHRCFVHAVERLGGAEMASPRLILELMNVNGLKISHVKSHLQMYRNMKQEQMKQARKNGAGHPASSITSNYDPWLGKPNIPQQNHGPEHNAEELTRIQAQWNHHGPAESSNNNGNQGNKSILINGDEQRAPDYIIFKELFESQSVQENKNPPEMESLGPADYKSDRRRMDGDMLSLAIGSSSSLPSMNNQNPDEDANDVSFELKLGFN</sequence>
<dbReference type="InterPro" id="IPR017930">
    <property type="entry name" value="Myb_dom"/>
</dbReference>
<dbReference type="FunFam" id="1.10.10.60:FF:000007">
    <property type="entry name" value="Two-component response regulator"/>
    <property type="match status" value="1"/>
</dbReference>
<name>A0AAN9E9Y5_CROPI</name>
<evidence type="ECO:0000256" key="4">
    <source>
        <dbReference type="ARBA" id="ARBA00023242"/>
    </source>
</evidence>
<dbReference type="AlphaFoldDB" id="A0AAN9E9Y5"/>
<dbReference type="GO" id="GO:0005634">
    <property type="term" value="C:nucleus"/>
    <property type="evidence" value="ECO:0007669"/>
    <property type="project" value="UniProtKB-SubCell"/>
</dbReference>
<evidence type="ECO:0000256" key="1">
    <source>
        <dbReference type="ARBA" id="ARBA00004123"/>
    </source>
</evidence>
<dbReference type="InterPro" id="IPR009057">
    <property type="entry name" value="Homeodomain-like_sf"/>
</dbReference>
<protein>
    <recommendedName>
        <fullName evidence="6">HTH myb-type domain-containing protein</fullName>
    </recommendedName>
</protein>
<dbReference type="GO" id="GO:0003677">
    <property type="term" value="F:DNA binding"/>
    <property type="evidence" value="ECO:0007669"/>
    <property type="project" value="InterPro"/>
</dbReference>
<dbReference type="NCBIfam" id="TIGR01557">
    <property type="entry name" value="myb_SHAQKYF"/>
    <property type="match status" value="1"/>
</dbReference>
<feature type="region of interest" description="Disordered" evidence="5">
    <location>
        <begin position="17"/>
        <end position="43"/>
    </location>
</feature>
<keyword evidence="3" id="KW-0804">Transcription</keyword>
<keyword evidence="8" id="KW-1185">Reference proteome</keyword>
<keyword evidence="4" id="KW-0539">Nucleus</keyword>
<dbReference type="PANTHER" id="PTHR31314">
    <property type="entry name" value="MYB FAMILY TRANSCRIPTION FACTOR PHL7-LIKE"/>
    <property type="match status" value="1"/>
</dbReference>
<comment type="caution">
    <text evidence="7">The sequence shown here is derived from an EMBL/GenBank/DDBJ whole genome shotgun (WGS) entry which is preliminary data.</text>
</comment>
<feature type="compositionally biased region" description="Low complexity" evidence="5">
    <location>
        <begin position="248"/>
        <end position="257"/>
    </location>
</feature>
<evidence type="ECO:0000313" key="7">
    <source>
        <dbReference type="EMBL" id="KAK7245872.1"/>
    </source>
</evidence>
<evidence type="ECO:0000259" key="6">
    <source>
        <dbReference type="PROSITE" id="PS51294"/>
    </source>
</evidence>
<evidence type="ECO:0000256" key="5">
    <source>
        <dbReference type="SAM" id="MobiDB-lite"/>
    </source>
</evidence>
<feature type="region of interest" description="Disordered" evidence="5">
    <location>
        <begin position="248"/>
        <end position="279"/>
    </location>
</feature>
<gene>
    <name evidence="7" type="ORF">RIF29_40726</name>
</gene>
<dbReference type="SUPFAM" id="SSF46689">
    <property type="entry name" value="Homeodomain-like"/>
    <property type="match status" value="1"/>
</dbReference>
<feature type="region of interest" description="Disordered" evidence="5">
    <location>
        <begin position="129"/>
        <end position="159"/>
    </location>
</feature>
<proteinExistence type="predicted"/>
<evidence type="ECO:0000256" key="3">
    <source>
        <dbReference type="ARBA" id="ARBA00023163"/>
    </source>
</evidence>
<feature type="compositionally biased region" description="Low complexity" evidence="5">
    <location>
        <begin position="180"/>
        <end position="189"/>
    </location>
</feature>
<dbReference type="PANTHER" id="PTHR31314:SF84">
    <property type="entry name" value="HOMEODOMAIN-LIKE SUPERFAMILY PROTEIN-RELATED"/>
    <property type="match status" value="1"/>
</dbReference>
<organism evidence="7 8">
    <name type="scientific">Crotalaria pallida</name>
    <name type="common">Smooth rattlebox</name>
    <name type="synonym">Crotalaria striata</name>
    <dbReference type="NCBI Taxonomy" id="3830"/>
    <lineage>
        <taxon>Eukaryota</taxon>
        <taxon>Viridiplantae</taxon>
        <taxon>Streptophyta</taxon>
        <taxon>Embryophyta</taxon>
        <taxon>Tracheophyta</taxon>
        <taxon>Spermatophyta</taxon>
        <taxon>Magnoliopsida</taxon>
        <taxon>eudicotyledons</taxon>
        <taxon>Gunneridae</taxon>
        <taxon>Pentapetalae</taxon>
        <taxon>rosids</taxon>
        <taxon>fabids</taxon>
        <taxon>Fabales</taxon>
        <taxon>Fabaceae</taxon>
        <taxon>Papilionoideae</taxon>
        <taxon>50 kb inversion clade</taxon>
        <taxon>genistoids sensu lato</taxon>
        <taxon>core genistoids</taxon>
        <taxon>Crotalarieae</taxon>
        <taxon>Crotalaria</taxon>
    </lineage>
</organism>
<dbReference type="InterPro" id="IPR001005">
    <property type="entry name" value="SANT/Myb"/>
</dbReference>
<dbReference type="Pfam" id="PF00249">
    <property type="entry name" value="Myb_DNA-binding"/>
    <property type="match status" value="1"/>
</dbReference>
<feature type="compositionally biased region" description="Polar residues" evidence="5">
    <location>
        <begin position="17"/>
        <end position="27"/>
    </location>
</feature>
<keyword evidence="2" id="KW-0805">Transcription regulation</keyword>
<dbReference type="GO" id="GO:0003700">
    <property type="term" value="F:DNA-binding transcription factor activity"/>
    <property type="evidence" value="ECO:0007669"/>
    <property type="project" value="InterPro"/>
</dbReference>